<dbReference type="GO" id="GO:0030246">
    <property type="term" value="F:carbohydrate binding"/>
    <property type="evidence" value="ECO:0007669"/>
    <property type="project" value="InterPro"/>
</dbReference>
<dbReference type="Proteomes" id="UP001403385">
    <property type="component" value="Unassembled WGS sequence"/>
</dbReference>
<dbReference type="Gene3D" id="2.70.98.10">
    <property type="match status" value="1"/>
</dbReference>
<comment type="subunit">
    <text evidence="4">Monomer.</text>
</comment>
<dbReference type="InterPro" id="IPR023232">
    <property type="entry name" value="Glyco_hydro_2_AS"/>
</dbReference>
<dbReference type="SMART" id="SM01038">
    <property type="entry name" value="Bgal_small_N"/>
    <property type="match status" value="1"/>
</dbReference>
<dbReference type="SUPFAM" id="SSF51445">
    <property type="entry name" value="(Trans)glycosidases"/>
    <property type="match status" value="1"/>
</dbReference>
<dbReference type="Pfam" id="PF16353">
    <property type="entry name" value="LacZ_4"/>
    <property type="match status" value="1"/>
</dbReference>
<keyword evidence="6 10" id="KW-0378">Hydrolase</keyword>
<dbReference type="Pfam" id="PF02837">
    <property type="entry name" value="Glyco_hydro_2_N"/>
    <property type="match status" value="1"/>
</dbReference>
<proteinExistence type="inferred from homology"/>
<evidence type="ECO:0000313" key="14">
    <source>
        <dbReference type="Proteomes" id="UP001403385"/>
    </source>
</evidence>
<evidence type="ECO:0000256" key="1">
    <source>
        <dbReference type="ARBA" id="ARBA00001412"/>
    </source>
</evidence>
<comment type="catalytic activity">
    <reaction evidence="1 10">
        <text>Hydrolysis of terminal non-reducing beta-D-galactose residues in beta-D-galactosides.</text>
        <dbReference type="EC" id="3.2.1.23"/>
    </reaction>
</comment>
<dbReference type="GO" id="GO:0004565">
    <property type="term" value="F:beta-galactosidase activity"/>
    <property type="evidence" value="ECO:0007669"/>
    <property type="project" value="UniProtKB-EC"/>
</dbReference>
<dbReference type="Gene3D" id="3.20.20.80">
    <property type="entry name" value="Glycosidases"/>
    <property type="match status" value="1"/>
</dbReference>
<dbReference type="GO" id="GO:0005990">
    <property type="term" value="P:lactose catabolic process"/>
    <property type="evidence" value="ECO:0007669"/>
    <property type="project" value="TreeGrafter"/>
</dbReference>
<dbReference type="EMBL" id="JBDKWZ010000017">
    <property type="protein sequence ID" value="MEN7550824.1"/>
    <property type="molecule type" value="Genomic_DNA"/>
</dbReference>
<name>A0AAW9SD03_9BACT</name>
<dbReference type="InterPro" id="IPR032312">
    <property type="entry name" value="LacZ_4"/>
</dbReference>
<protein>
    <recommendedName>
        <fullName evidence="5 10">Beta-galactosidase</fullName>
        <ecNumber evidence="5 10">3.2.1.23</ecNumber>
    </recommendedName>
    <alternativeName>
        <fullName evidence="9 10">Lactase</fullName>
    </alternativeName>
</protein>
<organism evidence="13 14">
    <name type="scientific">Rapidithrix thailandica</name>
    <dbReference type="NCBI Taxonomy" id="413964"/>
    <lineage>
        <taxon>Bacteria</taxon>
        <taxon>Pseudomonadati</taxon>
        <taxon>Bacteroidota</taxon>
        <taxon>Cytophagia</taxon>
        <taxon>Cytophagales</taxon>
        <taxon>Flammeovirgaceae</taxon>
        <taxon>Rapidithrix</taxon>
    </lineage>
</organism>
<dbReference type="InterPro" id="IPR008979">
    <property type="entry name" value="Galactose-bd-like_sf"/>
</dbReference>
<dbReference type="InterPro" id="IPR006104">
    <property type="entry name" value="Glyco_hydro_2_N"/>
</dbReference>
<evidence type="ECO:0000256" key="8">
    <source>
        <dbReference type="ARBA" id="ARBA00023295"/>
    </source>
</evidence>
<evidence type="ECO:0000256" key="4">
    <source>
        <dbReference type="ARBA" id="ARBA00011245"/>
    </source>
</evidence>
<dbReference type="EC" id="3.2.1.23" evidence="5 10"/>
<comment type="cofactor">
    <cofactor evidence="2">
        <name>Ca(2+)</name>
        <dbReference type="ChEBI" id="CHEBI:29108"/>
    </cofactor>
</comment>
<sequence>MKTNASLHLLLFMLLCFSHMLNAQEQPDWENPKIFRVGTEKPHATAIPFPEVQTLFSSKREHSPYYKSLNGTWKFNWVRKPADRPKDFYKEGYDVSGWDNIPVPSNWEMQGYGIPIYVNVQYPFPKNPPYIPHEYNPVGSYKRTFTVPKGWEGREIFLHFGAVKSAAYFWVNGQKLGYSQGAKTPTEFNITPYLKEGENTLSVEIYRWSDGSYLEDQDFWRLSGIERDVYLWSAPKVHIRDFFVKANLVDNYSNGQLNVEVELNNYHQKKKIKNYRCTLQLYDPQQKLVGESSQSFSLKKNANTQLSFSLAIDNPKKWSAETPHLYQTVLIVKNDEGGIEEVIGCKSGFRSVELKGGQMLVNGKPILLKGTNRHEHDEFRGHVVSEESMIEDIRLMKQFNINAVRTSHYPNDPRFYELCDEYGLYVYDEANIESHGMGYGEESIAKFPLWKEAHLDRVYNMLERDKNHPSIIVWSMGNEAGNGVNFEACYDWMKERDNTRLVHYERAIYDRNTDIIGLMYSGIDYIEKYAQKEQDRPFILCEYAHAMGNSTGNLQEYWDVIEKYKHLQGGFIWDWVDQGIAQYTPSGEKYWAFGGDFGPKDVPSDQNFCMNGLVFPDRSIHPGIWEVKKVYQYVKIKAVDLANGKVEISNAYDFISLKGYDIHWSVKADGKVIRSGVLESPSVQPGQSKTFDIAYGAIQPQSGVEYFLHFSVKQKEEAPLVPAGFEVASEQLKLPFEKKVTPVQIASLPTLTLEDAGEQSIIRGEEFTIVVDKAKGQLVSYKYQGTELINAAPAPNFWRAPTDNDFGNNLHKRANMWRTAGKNRDLSNCTVEQISPQQVTVSTAFELPEVKSTITVRYTVFGNGEVEIYNDLKIGKEDLPELPRVGNLMRLPLSFEKMEWFGRGPFENYWDRKTAAFVDHYQSTVSEQYVPYSSPQENGGKEDIRWVAFENPEGIGILFTGAPSFSVTAMHYTPEDLTQESRGVKHTYDLKKRNFISLAIDYKQMGVGGDDSWGARTHKEYTLPAQDYSYSYRMRPYSRGMEPMQLSKTVYPSGDNQ</sequence>
<dbReference type="InterPro" id="IPR011013">
    <property type="entry name" value="Gal_mutarotase_sf_dom"/>
</dbReference>
<evidence type="ECO:0000256" key="3">
    <source>
        <dbReference type="ARBA" id="ARBA00007401"/>
    </source>
</evidence>
<dbReference type="PANTHER" id="PTHR46323">
    <property type="entry name" value="BETA-GALACTOSIDASE"/>
    <property type="match status" value="1"/>
</dbReference>
<dbReference type="GO" id="GO:0009341">
    <property type="term" value="C:beta-galactosidase complex"/>
    <property type="evidence" value="ECO:0007669"/>
    <property type="project" value="InterPro"/>
</dbReference>
<dbReference type="InterPro" id="IPR006102">
    <property type="entry name" value="Ig-like_GH2"/>
</dbReference>
<dbReference type="Gene3D" id="2.60.120.260">
    <property type="entry name" value="Galactose-binding domain-like"/>
    <property type="match status" value="1"/>
</dbReference>
<gene>
    <name evidence="13" type="ORF">AAG747_23085</name>
</gene>
<dbReference type="PRINTS" id="PR00132">
    <property type="entry name" value="GLHYDRLASE2"/>
</dbReference>
<dbReference type="Gene3D" id="2.60.40.10">
    <property type="entry name" value="Immunoglobulins"/>
    <property type="match status" value="2"/>
</dbReference>
<keyword evidence="8 10" id="KW-0326">Glycosidase</keyword>
<dbReference type="InterPro" id="IPR006101">
    <property type="entry name" value="Glyco_hydro_2"/>
</dbReference>
<dbReference type="PANTHER" id="PTHR46323:SF2">
    <property type="entry name" value="BETA-GALACTOSIDASE"/>
    <property type="match status" value="1"/>
</dbReference>
<dbReference type="InterPro" id="IPR004199">
    <property type="entry name" value="B-gal_small/dom_5"/>
</dbReference>
<feature type="signal peptide" evidence="11">
    <location>
        <begin position="1"/>
        <end position="23"/>
    </location>
</feature>
<dbReference type="InterPro" id="IPR013783">
    <property type="entry name" value="Ig-like_fold"/>
</dbReference>
<dbReference type="InterPro" id="IPR006103">
    <property type="entry name" value="Glyco_hydro_2_cat"/>
</dbReference>
<reference evidence="13 14" key="1">
    <citation type="submission" date="2024-04" db="EMBL/GenBank/DDBJ databases">
        <title>Novel genus in family Flammeovirgaceae.</title>
        <authorList>
            <person name="Nguyen T.H."/>
            <person name="Vuong T.Q."/>
            <person name="Le H."/>
            <person name="Kim S.-G."/>
        </authorList>
    </citation>
    <scope>NUCLEOTIDE SEQUENCE [LARGE SCALE GENOMIC DNA]</scope>
    <source>
        <strain evidence="13 14">JCM 23209</strain>
    </source>
</reference>
<comment type="similarity">
    <text evidence="3 10">Belongs to the glycosyl hydrolase 2 family.</text>
</comment>
<dbReference type="RefSeq" id="WP_346823606.1">
    <property type="nucleotide sequence ID" value="NZ_JBDKWZ010000017.1"/>
</dbReference>
<evidence type="ECO:0000313" key="13">
    <source>
        <dbReference type="EMBL" id="MEN7550824.1"/>
    </source>
</evidence>
<keyword evidence="7" id="KW-0106">Calcium</keyword>
<dbReference type="InterPro" id="IPR050347">
    <property type="entry name" value="Bact_Beta-galactosidase"/>
</dbReference>
<evidence type="ECO:0000256" key="11">
    <source>
        <dbReference type="SAM" id="SignalP"/>
    </source>
</evidence>
<dbReference type="Pfam" id="PF02836">
    <property type="entry name" value="Glyco_hydro_2_C"/>
    <property type="match status" value="1"/>
</dbReference>
<dbReference type="SUPFAM" id="SSF74650">
    <property type="entry name" value="Galactose mutarotase-like"/>
    <property type="match status" value="1"/>
</dbReference>
<evidence type="ECO:0000256" key="9">
    <source>
        <dbReference type="ARBA" id="ARBA00032230"/>
    </source>
</evidence>
<dbReference type="PROSITE" id="PS00608">
    <property type="entry name" value="GLYCOSYL_HYDROL_F2_2"/>
    <property type="match status" value="1"/>
</dbReference>
<evidence type="ECO:0000256" key="5">
    <source>
        <dbReference type="ARBA" id="ARBA00012756"/>
    </source>
</evidence>
<dbReference type="Pfam" id="PF02929">
    <property type="entry name" value="Bgal_small_N"/>
    <property type="match status" value="1"/>
</dbReference>
<dbReference type="InterPro" id="IPR023230">
    <property type="entry name" value="Glyco_hydro_2_CS"/>
</dbReference>
<dbReference type="FunFam" id="3.20.20.80:FF:000121">
    <property type="entry name" value="Beta-galactosidase"/>
    <property type="match status" value="1"/>
</dbReference>
<evidence type="ECO:0000256" key="7">
    <source>
        <dbReference type="ARBA" id="ARBA00022837"/>
    </source>
</evidence>
<keyword evidence="14" id="KW-1185">Reference proteome</keyword>
<accession>A0AAW9SD03</accession>
<feature type="domain" description="Beta galactosidase small chain/" evidence="12">
    <location>
        <begin position="761"/>
        <end position="1035"/>
    </location>
</feature>
<dbReference type="InterPro" id="IPR017853">
    <property type="entry name" value="GH"/>
</dbReference>
<dbReference type="AlphaFoldDB" id="A0AAW9SD03"/>
<keyword evidence="11" id="KW-0732">Signal</keyword>
<evidence type="ECO:0000259" key="12">
    <source>
        <dbReference type="SMART" id="SM01038"/>
    </source>
</evidence>
<dbReference type="PROSITE" id="PS00719">
    <property type="entry name" value="GLYCOSYL_HYDROL_F2_1"/>
    <property type="match status" value="1"/>
</dbReference>
<dbReference type="SUPFAM" id="SSF49303">
    <property type="entry name" value="beta-Galactosidase/glucuronidase domain"/>
    <property type="match status" value="2"/>
</dbReference>
<dbReference type="InterPro" id="IPR036156">
    <property type="entry name" value="Beta-gal/glucu_dom_sf"/>
</dbReference>
<evidence type="ECO:0000256" key="6">
    <source>
        <dbReference type="ARBA" id="ARBA00022801"/>
    </source>
</evidence>
<dbReference type="Pfam" id="PF00703">
    <property type="entry name" value="Glyco_hydro_2"/>
    <property type="match status" value="1"/>
</dbReference>
<evidence type="ECO:0000256" key="2">
    <source>
        <dbReference type="ARBA" id="ARBA00001913"/>
    </source>
</evidence>
<evidence type="ECO:0000256" key="10">
    <source>
        <dbReference type="RuleBase" id="RU361154"/>
    </source>
</evidence>
<comment type="caution">
    <text evidence="13">The sequence shown here is derived from an EMBL/GenBank/DDBJ whole genome shotgun (WGS) entry which is preliminary data.</text>
</comment>
<feature type="chain" id="PRO_5043667759" description="Beta-galactosidase" evidence="11">
    <location>
        <begin position="24"/>
        <end position="1057"/>
    </location>
</feature>
<dbReference type="InterPro" id="IPR014718">
    <property type="entry name" value="GH-type_carb-bd"/>
</dbReference>
<dbReference type="SUPFAM" id="SSF49785">
    <property type="entry name" value="Galactose-binding domain-like"/>
    <property type="match status" value="1"/>
</dbReference>